<proteinExistence type="predicted"/>
<gene>
    <name evidence="2" type="ORF">BZL30_7072</name>
</gene>
<evidence type="ECO:0000313" key="2">
    <source>
        <dbReference type="EMBL" id="OOK68708.1"/>
    </source>
</evidence>
<comment type="caution">
    <text evidence="2">The sequence shown here is derived from an EMBL/GenBank/DDBJ whole genome shotgun (WGS) entry which is preliminary data.</text>
</comment>
<accession>A0A1V3WPL9</accession>
<feature type="compositionally biased region" description="Basic and acidic residues" evidence="1">
    <location>
        <begin position="44"/>
        <end position="58"/>
    </location>
</feature>
<protein>
    <submittedName>
        <fullName evidence="2">Uncharacterized protein</fullName>
    </submittedName>
</protein>
<evidence type="ECO:0000256" key="1">
    <source>
        <dbReference type="SAM" id="MobiDB-lite"/>
    </source>
</evidence>
<evidence type="ECO:0000313" key="3">
    <source>
        <dbReference type="Proteomes" id="UP000189229"/>
    </source>
</evidence>
<organism evidence="2 3">
    <name type="scientific">Mycobacterium kansasii</name>
    <dbReference type="NCBI Taxonomy" id="1768"/>
    <lineage>
        <taxon>Bacteria</taxon>
        <taxon>Bacillati</taxon>
        <taxon>Actinomycetota</taxon>
        <taxon>Actinomycetes</taxon>
        <taxon>Mycobacteriales</taxon>
        <taxon>Mycobacteriaceae</taxon>
        <taxon>Mycobacterium</taxon>
    </lineage>
</organism>
<name>A0A1V3WPL9_MYCKA</name>
<dbReference type="Proteomes" id="UP000189229">
    <property type="component" value="Unassembled WGS sequence"/>
</dbReference>
<reference evidence="2 3" key="1">
    <citation type="submission" date="2017-02" db="EMBL/GenBank/DDBJ databases">
        <title>Complete genome sequences of Mycobacterium kansasii strains isolated from rhesus macaques.</title>
        <authorList>
            <person name="Panda A."/>
            <person name="Nagaraj S."/>
            <person name="Zhao X."/>
            <person name="Tettelin H."/>
            <person name="Detolla L.J."/>
        </authorList>
    </citation>
    <scope>NUCLEOTIDE SEQUENCE [LARGE SCALE GENOMIC DNA]</scope>
    <source>
        <strain evidence="2 3">11-3813</strain>
    </source>
</reference>
<feature type="region of interest" description="Disordered" evidence="1">
    <location>
        <begin position="16"/>
        <end position="74"/>
    </location>
</feature>
<dbReference type="EMBL" id="MVBM01000007">
    <property type="protein sequence ID" value="OOK68708.1"/>
    <property type="molecule type" value="Genomic_DNA"/>
</dbReference>
<feature type="compositionally biased region" description="Basic residues" evidence="1">
    <location>
        <begin position="25"/>
        <end position="43"/>
    </location>
</feature>
<dbReference type="AlphaFoldDB" id="A0A1V3WPL9"/>
<sequence length="74" mass="8456">MPDEQHAALSDYSNYLWNSRYGGRGSRKGHTGTRLVHHRHRTGQRREPTGPQHHDRPQTRGTLAAYPQRNSALA</sequence>